<proteinExistence type="predicted"/>
<dbReference type="OrthoDB" id="10342039at2759"/>
<evidence type="ECO:0000313" key="3">
    <source>
        <dbReference type="Proteomes" id="UP000055024"/>
    </source>
</evidence>
<name>A0A0V1HNA7_9BILA</name>
<feature type="compositionally biased region" description="Polar residues" evidence="1">
    <location>
        <begin position="1"/>
        <end position="15"/>
    </location>
</feature>
<gene>
    <name evidence="2" type="ORF">T11_5439</name>
</gene>
<dbReference type="AlphaFoldDB" id="A0A0V1HNA7"/>
<comment type="caution">
    <text evidence="2">The sequence shown here is derived from an EMBL/GenBank/DDBJ whole genome shotgun (WGS) entry which is preliminary data.</text>
</comment>
<reference evidence="2 3" key="1">
    <citation type="submission" date="2015-01" db="EMBL/GenBank/DDBJ databases">
        <title>Evolution of Trichinella species and genotypes.</title>
        <authorList>
            <person name="Korhonen P.K."/>
            <person name="Edoardo P."/>
            <person name="Giuseppe L.R."/>
            <person name="Gasser R.B."/>
        </authorList>
    </citation>
    <scope>NUCLEOTIDE SEQUENCE [LARGE SCALE GENOMIC DNA]</scope>
    <source>
        <strain evidence="2">ISS1029</strain>
    </source>
</reference>
<organism evidence="2 3">
    <name type="scientific">Trichinella zimbabwensis</name>
    <dbReference type="NCBI Taxonomy" id="268475"/>
    <lineage>
        <taxon>Eukaryota</taxon>
        <taxon>Metazoa</taxon>
        <taxon>Ecdysozoa</taxon>
        <taxon>Nematoda</taxon>
        <taxon>Enoplea</taxon>
        <taxon>Dorylaimia</taxon>
        <taxon>Trichinellida</taxon>
        <taxon>Trichinellidae</taxon>
        <taxon>Trichinella</taxon>
    </lineage>
</organism>
<feature type="region of interest" description="Disordered" evidence="1">
    <location>
        <begin position="1"/>
        <end position="43"/>
    </location>
</feature>
<dbReference type="Proteomes" id="UP000055024">
    <property type="component" value="Unassembled WGS sequence"/>
</dbReference>
<accession>A0A0V1HNA7</accession>
<protein>
    <submittedName>
        <fullName evidence="2">Uncharacterized protein</fullName>
    </submittedName>
</protein>
<evidence type="ECO:0000313" key="2">
    <source>
        <dbReference type="EMBL" id="KRZ11634.1"/>
    </source>
</evidence>
<keyword evidence="3" id="KW-1185">Reference proteome</keyword>
<dbReference type="EMBL" id="JYDP01000048">
    <property type="protein sequence ID" value="KRZ11634.1"/>
    <property type="molecule type" value="Genomic_DNA"/>
</dbReference>
<evidence type="ECO:0000256" key="1">
    <source>
        <dbReference type="SAM" id="MobiDB-lite"/>
    </source>
</evidence>
<sequence length="85" mass="9284">MPATNAKPTDNNNGRFTKACEMASSPGRVEAPGTPTDRPTATAPLRRIGVCSLLAKAVRRDLIKARQKSAILDPWEIIDRLRIQS</sequence>